<dbReference type="EMBL" id="OD565815">
    <property type="protein sequence ID" value="CAD7442678.1"/>
    <property type="molecule type" value="Genomic_DNA"/>
</dbReference>
<accession>A0A7R9I058</accession>
<reference evidence="1" key="1">
    <citation type="submission" date="2020-11" db="EMBL/GenBank/DDBJ databases">
        <authorList>
            <person name="Tran Van P."/>
        </authorList>
    </citation>
    <scope>NUCLEOTIDE SEQUENCE</scope>
</reference>
<proteinExistence type="predicted"/>
<dbReference type="AlphaFoldDB" id="A0A7R9I058"/>
<evidence type="ECO:0000313" key="1">
    <source>
        <dbReference type="EMBL" id="CAD7442678.1"/>
    </source>
</evidence>
<gene>
    <name evidence="1" type="ORF">TBIB3V08_LOCUS5106</name>
</gene>
<protein>
    <submittedName>
        <fullName evidence="1">Uncharacterized protein</fullName>
    </submittedName>
</protein>
<organism evidence="1">
    <name type="scientific">Timema bartmani</name>
    <dbReference type="NCBI Taxonomy" id="61472"/>
    <lineage>
        <taxon>Eukaryota</taxon>
        <taxon>Metazoa</taxon>
        <taxon>Ecdysozoa</taxon>
        <taxon>Arthropoda</taxon>
        <taxon>Hexapoda</taxon>
        <taxon>Insecta</taxon>
        <taxon>Pterygota</taxon>
        <taxon>Neoptera</taxon>
        <taxon>Polyneoptera</taxon>
        <taxon>Phasmatodea</taxon>
        <taxon>Timematodea</taxon>
        <taxon>Timematoidea</taxon>
        <taxon>Timematidae</taxon>
        <taxon>Timema</taxon>
    </lineage>
</organism>
<sequence>MMYEAIRYSGQYRNYRRWPRCERRYGRACCRPRCSLLLVLLASLMTGGGRYRIPAGRRNLHHLKIMMGLNLQYLMQMVVQN</sequence>
<name>A0A7R9I058_9NEOP</name>